<keyword evidence="2" id="KW-1185">Reference proteome</keyword>
<accession>A0ABD3AFA2</accession>
<proteinExistence type="predicted"/>
<sequence>VVVFKVVIIFRRTRLGGHWPGQSRHLRRLIRDLLNLSSSHIGSVIHAMSDEQDM</sequence>
<dbReference type="AlphaFoldDB" id="A0ABD3AFA2"/>
<protein>
    <submittedName>
        <fullName evidence="1">Uncharacterized protein</fullName>
    </submittedName>
</protein>
<gene>
    <name evidence="1" type="ORF">ACH5RR_008953</name>
</gene>
<name>A0ABD3AFA2_9GENT</name>
<organism evidence="1 2">
    <name type="scientific">Cinchona calisaya</name>
    <dbReference type="NCBI Taxonomy" id="153742"/>
    <lineage>
        <taxon>Eukaryota</taxon>
        <taxon>Viridiplantae</taxon>
        <taxon>Streptophyta</taxon>
        <taxon>Embryophyta</taxon>
        <taxon>Tracheophyta</taxon>
        <taxon>Spermatophyta</taxon>
        <taxon>Magnoliopsida</taxon>
        <taxon>eudicotyledons</taxon>
        <taxon>Gunneridae</taxon>
        <taxon>Pentapetalae</taxon>
        <taxon>asterids</taxon>
        <taxon>lamiids</taxon>
        <taxon>Gentianales</taxon>
        <taxon>Rubiaceae</taxon>
        <taxon>Cinchonoideae</taxon>
        <taxon>Cinchoneae</taxon>
        <taxon>Cinchona</taxon>
    </lineage>
</organism>
<dbReference type="Proteomes" id="UP001630127">
    <property type="component" value="Unassembled WGS sequence"/>
</dbReference>
<feature type="non-terminal residue" evidence="1">
    <location>
        <position position="1"/>
    </location>
</feature>
<comment type="caution">
    <text evidence="1">The sequence shown here is derived from an EMBL/GenBank/DDBJ whole genome shotgun (WGS) entry which is preliminary data.</text>
</comment>
<evidence type="ECO:0000313" key="2">
    <source>
        <dbReference type="Proteomes" id="UP001630127"/>
    </source>
</evidence>
<dbReference type="EMBL" id="JBJUIK010000004">
    <property type="protein sequence ID" value="KAL3529631.1"/>
    <property type="molecule type" value="Genomic_DNA"/>
</dbReference>
<evidence type="ECO:0000313" key="1">
    <source>
        <dbReference type="EMBL" id="KAL3529631.1"/>
    </source>
</evidence>
<reference evidence="1 2" key="1">
    <citation type="submission" date="2024-11" db="EMBL/GenBank/DDBJ databases">
        <title>A near-complete genome assembly of Cinchona calisaya.</title>
        <authorList>
            <person name="Lian D.C."/>
            <person name="Zhao X.W."/>
            <person name="Wei L."/>
        </authorList>
    </citation>
    <scope>NUCLEOTIDE SEQUENCE [LARGE SCALE GENOMIC DNA]</scope>
    <source>
        <tissue evidence="1">Nenye</tissue>
    </source>
</reference>